<organism evidence="1 2">
    <name type="scientific">Neorhizobium alkalisoli</name>
    <dbReference type="NCBI Taxonomy" id="528178"/>
    <lineage>
        <taxon>Bacteria</taxon>
        <taxon>Pseudomonadati</taxon>
        <taxon>Pseudomonadota</taxon>
        <taxon>Alphaproteobacteria</taxon>
        <taxon>Hyphomicrobiales</taxon>
        <taxon>Rhizobiaceae</taxon>
        <taxon>Rhizobium/Agrobacterium group</taxon>
        <taxon>Neorhizobium</taxon>
    </lineage>
</organism>
<keyword evidence="2" id="KW-1185">Reference proteome</keyword>
<accession>A0A561QRY0</accession>
<comment type="caution">
    <text evidence="1">The sequence shown here is derived from an EMBL/GenBank/DDBJ whole genome shotgun (WGS) entry which is preliminary data.</text>
</comment>
<dbReference type="OrthoDB" id="8339179at2"/>
<evidence type="ECO:0000313" key="2">
    <source>
        <dbReference type="Proteomes" id="UP000320653"/>
    </source>
</evidence>
<proteinExistence type="predicted"/>
<gene>
    <name evidence="1" type="ORF">FHW37_104412</name>
</gene>
<dbReference type="RefSeq" id="WP_145638747.1">
    <property type="nucleotide sequence ID" value="NZ_VIWP01000004.1"/>
</dbReference>
<dbReference type="AlphaFoldDB" id="A0A561QRY0"/>
<dbReference type="EMBL" id="VIWP01000004">
    <property type="protein sequence ID" value="TWF53140.1"/>
    <property type="molecule type" value="Genomic_DNA"/>
</dbReference>
<evidence type="ECO:0000313" key="1">
    <source>
        <dbReference type="EMBL" id="TWF53140.1"/>
    </source>
</evidence>
<protein>
    <submittedName>
        <fullName evidence="1">Uncharacterized protein</fullName>
    </submittedName>
</protein>
<name>A0A561QRY0_9HYPH</name>
<sequence length="282" mass="31815">MAKLLISLPVHEKPEIVRDQLENIRYFCPDATICVHVSAVATSPKDEFRRQCDLENVLVNPSSYETAWCEGLMHTHVSNFLYALEQGCDFDKVVLLSSNELLVKPGLAEYASRHSIACQTEVYDHVTDWMFFRVDILSSTPIRKLIKTLDMKAYFGGQAEGQFYDRQIFAHMARLFIDHFPMGPCGFPSEEVVTATVAAHYAMQGTDVALPITLCDYCTNLVISTELIDQVRTGTGTIYARRILKALRNPHVGTSALGGVFSIKRIPREDCELRRYVRGLMV</sequence>
<dbReference type="Proteomes" id="UP000320653">
    <property type="component" value="Unassembled WGS sequence"/>
</dbReference>
<reference evidence="1 2" key="1">
    <citation type="submission" date="2019-06" db="EMBL/GenBank/DDBJ databases">
        <title>Sorghum-associated microbial communities from plants grown in Nebraska, USA.</title>
        <authorList>
            <person name="Schachtman D."/>
        </authorList>
    </citation>
    <scope>NUCLEOTIDE SEQUENCE [LARGE SCALE GENOMIC DNA]</scope>
    <source>
        <strain evidence="1 2">1225</strain>
    </source>
</reference>